<evidence type="ECO:0000313" key="3">
    <source>
        <dbReference type="EMBL" id="QDS92215.1"/>
    </source>
</evidence>
<dbReference type="PRINTS" id="PR01576">
    <property type="entry name" value="PDEFORMYLASE"/>
</dbReference>
<feature type="binding site" evidence="2">
    <location>
        <position position="138"/>
    </location>
    <ligand>
        <name>Fe cation</name>
        <dbReference type="ChEBI" id="CHEBI:24875"/>
    </ligand>
</feature>
<proteinExistence type="inferred from homology"/>
<dbReference type="GO" id="GO:0046872">
    <property type="term" value="F:metal ion binding"/>
    <property type="evidence" value="ECO:0007669"/>
    <property type="project" value="UniProtKB-KW"/>
</dbReference>
<dbReference type="OrthoDB" id="9784988at2"/>
<gene>
    <name evidence="2 3" type="primary">def</name>
    <name evidence="3" type="ORF">FF011L_09520</name>
</gene>
<dbReference type="Gene3D" id="3.90.45.10">
    <property type="entry name" value="Peptide deformylase"/>
    <property type="match status" value="1"/>
</dbReference>
<dbReference type="Proteomes" id="UP000320672">
    <property type="component" value="Chromosome"/>
</dbReference>
<keyword evidence="2" id="KW-0479">Metal-binding</keyword>
<dbReference type="PIRSF" id="PIRSF004749">
    <property type="entry name" value="Pep_def"/>
    <property type="match status" value="1"/>
</dbReference>
<name>A0A517MBF6_9BACT</name>
<dbReference type="PANTHER" id="PTHR10458:SF22">
    <property type="entry name" value="PEPTIDE DEFORMYLASE"/>
    <property type="match status" value="1"/>
</dbReference>
<dbReference type="HAMAP" id="MF_00163">
    <property type="entry name" value="Pep_deformylase"/>
    <property type="match status" value="1"/>
</dbReference>
<dbReference type="RefSeq" id="WP_145350493.1">
    <property type="nucleotide sequence ID" value="NZ_CP036262.1"/>
</dbReference>
<accession>A0A517MBF6</accession>
<evidence type="ECO:0000313" key="4">
    <source>
        <dbReference type="Proteomes" id="UP000320672"/>
    </source>
</evidence>
<dbReference type="NCBIfam" id="TIGR00079">
    <property type="entry name" value="pept_deformyl"/>
    <property type="match status" value="1"/>
</dbReference>
<dbReference type="NCBIfam" id="NF001159">
    <property type="entry name" value="PRK00150.1-3"/>
    <property type="match status" value="1"/>
</dbReference>
<dbReference type="EMBL" id="CP036262">
    <property type="protein sequence ID" value="QDS92215.1"/>
    <property type="molecule type" value="Genomic_DNA"/>
</dbReference>
<dbReference type="SUPFAM" id="SSF56420">
    <property type="entry name" value="Peptide deformylase"/>
    <property type="match status" value="1"/>
</dbReference>
<evidence type="ECO:0000256" key="1">
    <source>
        <dbReference type="ARBA" id="ARBA00010759"/>
    </source>
</evidence>
<keyword evidence="2" id="KW-0648">Protein biosynthesis</keyword>
<dbReference type="CDD" id="cd00487">
    <property type="entry name" value="Pep_deformylase"/>
    <property type="match status" value="1"/>
</dbReference>
<keyword evidence="2 3" id="KW-0378">Hydrolase</keyword>
<dbReference type="InterPro" id="IPR036821">
    <property type="entry name" value="Peptide_deformylase_sf"/>
</dbReference>
<comment type="catalytic activity">
    <reaction evidence="2">
        <text>N-terminal N-formyl-L-methionyl-[peptide] + H2O = N-terminal L-methionyl-[peptide] + formate</text>
        <dbReference type="Rhea" id="RHEA:24420"/>
        <dbReference type="Rhea" id="RHEA-COMP:10639"/>
        <dbReference type="Rhea" id="RHEA-COMP:10640"/>
        <dbReference type="ChEBI" id="CHEBI:15377"/>
        <dbReference type="ChEBI" id="CHEBI:15740"/>
        <dbReference type="ChEBI" id="CHEBI:49298"/>
        <dbReference type="ChEBI" id="CHEBI:64731"/>
        <dbReference type="EC" id="3.5.1.88"/>
    </reaction>
</comment>
<comment type="cofactor">
    <cofactor evidence="2">
        <name>Fe(2+)</name>
        <dbReference type="ChEBI" id="CHEBI:29033"/>
    </cofactor>
    <text evidence="2">Binds 1 Fe(2+) ion.</text>
</comment>
<feature type="binding site" evidence="2">
    <location>
        <position position="134"/>
    </location>
    <ligand>
        <name>Fe cation</name>
        <dbReference type="ChEBI" id="CHEBI:24875"/>
    </ligand>
</feature>
<dbReference type="EC" id="3.5.1.88" evidence="2"/>
<dbReference type="KEGG" id="rml:FF011L_09520"/>
<dbReference type="GO" id="GO:0006412">
    <property type="term" value="P:translation"/>
    <property type="evidence" value="ECO:0007669"/>
    <property type="project" value="UniProtKB-UniRule"/>
</dbReference>
<sequence length="194" mass="22112">MPLEIVNYPHPTLRFPSRPIKRVDKELRMMAAEMIELMYCHEGVGLAANQVALPLRMFVLNPTGKQGEGEEMVVINPVIQRPKGREPDREGCLSVPGVFGDVIRAKQIQFSGYDLQGTPLNFTCEGFFARVLQHETDHLDGTMFFDRMPEGARKEIDPLLEEFEFEFRSRQAGGTIPSDQSIIKEQAEWLNRYA</sequence>
<dbReference type="InterPro" id="IPR023635">
    <property type="entry name" value="Peptide_deformylase"/>
</dbReference>
<dbReference type="PANTHER" id="PTHR10458">
    <property type="entry name" value="PEPTIDE DEFORMYLASE"/>
    <property type="match status" value="1"/>
</dbReference>
<dbReference type="AlphaFoldDB" id="A0A517MBF6"/>
<dbReference type="Pfam" id="PF01327">
    <property type="entry name" value="Pep_deformylase"/>
    <property type="match status" value="1"/>
</dbReference>
<keyword evidence="2" id="KW-0408">Iron</keyword>
<protein>
    <recommendedName>
        <fullName evidence="2">Peptide deformylase</fullName>
        <shortName evidence="2">PDF</shortName>
        <ecNumber evidence="2">3.5.1.88</ecNumber>
    </recommendedName>
    <alternativeName>
        <fullName evidence="2">Polypeptide deformylase</fullName>
    </alternativeName>
</protein>
<feature type="active site" evidence="2">
    <location>
        <position position="135"/>
    </location>
</feature>
<comment type="function">
    <text evidence="2">Removes the formyl group from the N-terminal Met of newly synthesized proteins. Requires at least a dipeptide for an efficient rate of reaction. N-terminal L-methionine is a prerequisite for activity but the enzyme has broad specificity at other positions.</text>
</comment>
<feature type="binding site" evidence="2">
    <location>
        <position position="92"/>
    </location>
    <ligand>
        <name>Fe cation</name>
        <dbReference type="ChEBI" id="CHEBI:24875"/>
    </ligand>
</feature>
<keyword evidence="4" id="KW-1185">Reference proteome</keyword>
<dbReference type="GO" id="GO:0042586">
    <property type="term" value="F:peptide deformylase activity"/>
    <property type="evidence" value="ECO:0007669"/>
    <property type="project" value="UniProtKB-UniRule"/>
</dbReference>
<evidence type="ECO:0000256" key="2">
    <source>
        <dbReference type="HAMAP-Rule" id="MF_00163"/>
    </source>
</evidence>
<comment type="similarity">
    <text evidence="1 2">Belongs to the polypeptide deformylase family.</text>
</comment>
<reference evidence="3 4" key="1">
    <citation type="submission" date="2019-02" db="EMBL/GenBank/DDBJ databases">
        <title>Deep-cultivation of Planctomycetes and their phenomic and genomic characterization uncovers novel biology.</title>
        <authorList>
            <person name="Wiegand S."/>
            <person name="Jogler M."/>
            <person name="Boedeker C."/>
            <person name="Pinto D."/>
            <person name="Vollmers J."/>
            <person name="Rivas-Marin E."/>
            <person name="Kohn T."/>
            <person name="Peeters S.H."/>
            <person name="Heuer A."/>
            <person name="Rast P."/>
            <person name="Oberbeckmann S."/>
            <person name="Bunk B."/>
            <person name="Jeske O."/>
            <person name="Meyerdierks A."/>
            <person name="Storesund J.E."/>
            <person name="Kallscheuer N."/>
            <person name="Luecker S."/>
            <person name="Lage O.M."/>
            <person name="Pohl T."/>
            <person name="Merkel B.J."/>
            <person name="Hornburger P."/>
            <person name="Mueller R.-W."/>
            <person name="Bruemmer F."/>
            <person name="Labrenz M."/>
            <person name="Spormann A.M."/>
            <person name="Op den Camp H."/>
            <person name="Overmann J."/>
            <person name="Amann R."/>
            <person name="Jetten M.S.M."/>
            <person name="Mascher T."/>
            <person name="Medema M.H."/>
            <person name="Devos D.P."/>
            <person name="Kaster A.-K."/>
            <person name="Ovreas L."/>
            <person name="Rohde M."/>
            <person name="Galperin M.Y."/>
            <person name="Jogler C."/>
        </authorList>
    </citation>
    <scope>NUCLEOTIDE SEQUENCE [LARGE SCALE GENOMIC DNA]</scope>
    <source>
        <strain evidence="3 4">FF011L</strain>
    </source>
</reference>
<organism evidence="3 4">
    <name type="scientific">Roseimaritima multifibrata</name>
    <dbReference type="NCBI Taxonomy" id="1930274"/>
    <lineage>
        <taxon>Bacteria</taxon>
        <taxon>Pseudomonadati</taxon>
        <taxon>Planctomycetota</taxon>
        <taxon>Planctomycetia</taxon>
        <taxon>Pirellulales</taxon>
        <taxon>Pirellulaceae</taxon>
        <taxon>Roseimaritima</taxon>
    </lineage>
</organism>